<sequence length="35" mass="4187">MYFEKNIPLTKSVVNDVIFDEKPYEMGIIQILIRE</sequence>
<proteinExistence type="predicted"/>
<evidence type="ECO:0000313" key="1">
    <source>
        <dbReference type="EMBL" id="SVB75932.1"/>
    </source>
</evidence>
<organism evidence="1">
    <name type="scientific">marine metagenome</name>
    <dbReference type="NCBI Taxonomy" id="408172"/>
    <lineage>
        <taxon>unclassified sequences</taxon>
        <taxon>metagenomes</taxon>
        <taxon>ecological metagenomes</taxon>
    </lineage>
</organism>
<dbReference type="AlphaFoldDB" id="A0A382GM20"/>
<reference evidence="1" key="1">
    <citation type="submission" date="2018-05" db="EMBL/GenBank/DDBJ databases">
        <authorList>
            <person name="Lanie J.A."/>
            <person name="Ng W.-L."/>
            <person name="Kazmierczak K.M."/>
            <person name="Andrzejewski T.M."/>
            <person name="Davidsen T.M."/>
            <person name="Wayne K.J."/>
            <person name="Tettelin H."/>
            <person name="Glass J.I."/>
            <person name="Rusch D."/>
            <person name="Podicherti R."/>
            <person name="Tsui H.-C.T."/>
            <person name="Winkler M.E."/>
        </authorList>
    </citation>
    <scope>NUCLEOTIDE SEQUENCE</scope>
</reference>
<accession>A0A382GM20</accession>
<name>A0A382GM20_9ZZZZ</name>
<dbReference type="EMBL" id="UINC01056191">
    <property type="protein sequence ID" value="SVB75932.1"/>
    <property type="molecule type" value="Genomic_DNA"/>
</dbReference>
<gene>
    <name evidence="1" type="ORF">METZ01_LOCUS228786</name>
</gene>
<protein>
    <submittedName>
        <fullName evidence="1">Uncharacterized protein</fullName>
    </submittedName>
</protein>